<comment type="caution">
    <text evidence="2">The sequence shown here is derived from an EMBL/GenBank/DDBJ whole genome shotgun (WGS) entry which is preliminary data.</text>
</comment>
<keyword evidence="1" id="KW-0732">Signal</keyword>
<organism evidence="2 3">
    <name type="scientific">Acuticoccus mangrovi</name>
    <dbReference type="NCBI Taxonomy" id="2796142"/>
    <lineage>
        <taxon>Bacteria</taxon>
        <taxon>Pseudomonadati</taxon>
        <taxon>Pseudomonadota</taxon>
        <taxon>Alphaproteobacteria</taxon>
        <taxon>Hyphomicrobiales</taxon>
        <taxon>Amorphaceae</taxon>
        <taxon>Acuticoccus</taxon>
    </lineage>
</organism>
<evidence type="ECO:0000313" key="2">
    <source>
        <dbReference type="EMBL" id="MBJ3777217.1"/>
    </source>
</evidence>
<proteinExistence type="predicted"/>
<name>A0A934IS42_9HYPH</name>
<reference evidence="2" key="1">
    <citation type="submission" date="2020-12" db="EMBL/GenBank/DDBJ databases">
        <title>Bacterial taxonomy.</title>
        <authorList>
            <person name="Pan X."/>
        </authorList>
    </citation>
    <scope>NUCLEOTIDE SEQUENCE</scope>
    <source>
        <strain evidence="2">B2012</strain>
    </source>
</reference>
<accession>A0A934IS42</accession>
<dbReference type="RefSeq" id="WP_198883119.1">
    <property type="nucleotide sequence ID" value="NZ_JAEKJA010000013.1"/>
</dbReference>
<protein>
    <recommendedName>
        <fullName evidence="4">DUF732 domain-containing protein</fullName>
    </recommendedName>
</protein>
<feature type="chain" id="PRO_5037220345" description="DUF732 domain-containing protein" evidence="1">
    <location>
        <begin position="21"/>
        <end position="174"/>
    </location>
</feature>
<dbReference type="Proteomes" id="UP000609531">
    <property type="component" value="Unassembled WGS sequence"/>
</dbReference>
<evidence type="ECO:0000313" key="3">
    <source>
        <dbReference type="Proteomes" id="UP000609531"/>
    </source>
</evidence>
<dbReference type="EMBL" id="JAEKJA010000013">
    <property type="protein sequence ID" value="MBJ3777217.1"/>
    <property type="molecule type" value="Genomic_DNA"/>
</dbReference>
<sequence length="174" mass="18447">MNRFVLISLAGVIASVPAVADDFVSIVETARRFCATPAATQPGELTSVSKAWIDVAPRILDREPVAADDERGFLKDVASAQRQNVDPCAALETMLDNSAPADAFAGKDVTKLDGALTALKNEGSISGVTPREDVLARLLVAQSLANMRNQWCAWPFCGEDAEIVARIAPPPLGD</sequence>
<evidence type="ECO:0008006" key="4">
    <source>
        <dbReference type="Google" id="ProtNLM"/>
    </source>
</evidence>
<dbReference type="AlphaFoldDB" id="A0A934IS42"/>
<feature type="signal peptide" evidence="1">
    <location>
        <begin position="1"/>
        <end position="20"/>
    </location>
</feature>
<gene>
    <name evidence="2" type="ORF">JCR33_16035</name>
</gene>
<evidence type="ECO:0000256" key="1">
    <source>
        <dbReference type="SAM" id="SignalP"/>
    </source>
</evidence>
<keyword evidence="3" id="KW-1185">Reference proteome</keyword>